<name>A0A7C1CF27_9CREN</name>
<gene>
    <name evidence="5" type="ORF">ENN26_02710</name>
</gene>
<dbReference type="AlphaFoldDB" id="A0A7C1CF27"/>
<evidence type="ECO:0000256" key="2">
    <source>
        <dbReference type="ARBA" id="ARBA00023125"/>
    </source>
</evidence>
<comment type="caution">
    <text evidence="5">The sequence shown here is derived from an EMBL/GenBank/DDBJ whole genome shotgun (WGS) entry which is preliminary data.</text>
</comment>
<dbReference type="InterPro" id="IPR011991">
    <property type="entry name" value="ArsR-like_HTH"/>
</dbReference>
<keyword evidence="1" id="KW-0805">Transcription regulation</keyword>
<dbReference type="SMART" id="SM00418">
    <property type="entry name" value="HTH_ARSR"/>
    <property type="match status" value="1"/>
</dbReference>
<dbReference type="InterPro" id="IPR001845">
    <property type="entry name" value="HTH_ArsR_DNA-bd_dom"/>
</dbReference>
<keyword evidence="3" id="KW-0804">Transcription</keyword>
<dbReference type="GO" id="GO:0003700">
    <property type="term" value="F:DNA-binding transcription factor activity"/>
    <property type="evidence" value="ECO:0007669"/>
    <property type="project" value="InterPro"/>
</dbReference>
<dbReference type="Pfam" id="PF01022">
    <property type="entry name" value="HTH_5"/>
    <property type="match status" value="1"/>
</dbReference>
<evidence type="ECO:0000256" key="1">
    <source>
        <dbReference type="ARBA" id="ARBA00023015"/>
    </source>
</evidence>
<reference evidence="5" key="1">
    <citation type="journal article" date="2020" name="mSystems">
        <title>Genome- and Community-Level Interaction Insights into Carbon Utilization and Element Cycling Functions of Hydrothermarchaeota in Hydrothermal Sediment.</title>
        <authorList>
            <person name="Zhou Z."/>
            <person name="Liu Y."/>
            <person name="Xu W."/>
            <person name="Pan J."/>
            <person name="Luo Z.H."/>
            <person name="Li M."/>
        </authorList>
    </citation>
    <scope>NUCLEOTIDE SEQUENCE [LARGE SCALE GENOMIC DNA]</scope>
    <source>
        <strain evidence="5">SpSt-116</strain>
    </source>
</reference>
<evidence type="ECO:0000313" key="5">
    <source>
        <dbReference type="EMBL" id="HDP14674.1"/>
    </source>
</evidence>
<dbReference type="SUPFAM" id="SSF46785">
    <property type="entry name" value="Winged helix' DNA-binding domain"/>
    <property type="match status" value="1"/>
</dbReference>
<accession>A0A7C1CF27</accession>
<dbReference type="PROSITE" id="PS50987">
    <property type="entry name" value="HTH_ARSR_2"/>
    <property type="match status" value="1"/>
</dbReference>
<dbReference type="Gene3D" id="1.10.10.10">
    <property type="entry name" value="Winged helix-like DNA-binding domain superfamily/Winged helix DNA-binding domain"/>
    <property type="match status" value="1"/>
</dbReference>
<dbReference type="InterPro" id="IPR051011">
    <property type="entry name" value="Metal_resp_trans_reg"/>
</dbReference>
<evidence type="ECO:0000256" key="3">
    <source>
        <dbReference type="ARBA" id="ARBA00023163"/>
    </source>
</evidence>
<organism evidence="5">
    <name type="scientific">Thermofilum adornatum</name>
    <dbReference type="NCBI Taxonomy" id="1365176"/>
    <lineage>
        <taxon>Archaea</taxon>
        <taxon>Thermoproteota</taxon>
        <taxon>Thermoprotei</taxon>
        <taxon>Thermofilales</taxon>
        <taxon>Thermofilaceae</taxon>
        <taxon>Thermofilum</taxon>
    </lineage>
</organism>
<dbReference type="EMBL" id="DSAY01000051">
    <property type="protein sequence ID" value="HDP14674.1"/>
    <property type="molecule type" value="Genomic_DNA"/>
</dbReference>
<keyword evidence="2" id="KW-0238">DNA-binding</keyword>
<dbReference type="InterPro" id="IPR036388">
    <property type="entry name" value="WH-like_DNA-bd_sf"/>
</dbReference>
<feature type="domain" description="HTH arsR-type" evidence="4">
    <location>
        <begin position="5"/>
        <end position="98"/>
    </location>
</feature>
<dbReference type="InterPro" id="IPR036390">
    <property type="entry name" value="WH_DNA-bd_sf"/>
</dbReference>
<dbReference type="CDD" id="cd00090">
    <property type="entry name" value="HTH_ARSR"/>
    <property type="match status" value="1"/>
</dbReference>
<sequence length="637" mass="71374">MIFSVSLSGAESIAGVLKALSNEVRLRILFVLRDQKHMRFSDLAEKLDITPEKLAFHLKQLSKAGLIHSSNEYYCLTHLGEKVLANLEELLVKSKEPEYRSVLLENGIVIPLGTYMESLLENVCRPGIKRDTKRKVLLDTYALVDEKLGSTLVPENIVKLFLLEKCMTSNCLRENIDVHISIGNEASFPGNSVDTNLLAEVGLLEPLASGIALFDVNWVTGVQAIYLPISSTESLRKLVNLSKKVRGVIVRLDDNVNSDSIRILEVLASITKLTLSITLSGEPSRVLIELLRLGQLPPNNFLVSVYVNNPDSVCQEDLKNITRLINLGVPLVFTFEDKVLAGDFFLVPNIDRPLALAGSISILLPTLYRSKDTNIDPLDILLDVYRSSARLFENLQRRGAGVVRLIGEVLKDTPSYAFQFSYPGYEPTLLQSQPAYIESWGTPSYLERLLVSARGFIEEVTKLSKEYSQDTLNVYFSPNKNLHIVARAWRTMYPEYVNNFSPFIYSDNLKRSIANNLRLEGELHASRGLVSVPEIVAKSITPADLYLALKQLYRVGLRGFTVTRANLYMCLNCGEVSQVKTSQCPRCYSNNMEELKRLILYYDPQKTLHEASLNALASRPSPRKIEEIFAEAGFTSS</sequence>
<protein>
    <submittedName>
        <fullName evidence="5">ArsR family transcriptional regulator</fullName>
    </submittedName>
</protein>
<dbReference type="PANTHER" id="PTHR43132:SF2">
    <property type="entry name" value="ARSENICAL RESISTANCE OPERON REPRESSOR ARSR-RELATED"/>
    <property type="match status" value="1"/>
</dbReference>
<proteinExistence type="predicted"/>
<evidence type="ECO:0000259" key="4">
    <source>
        <dbReference type="PROSITE" id="PS50987"/>
    </source>
</evidence>
<dbReference type="PANTHER" id="PTHR43132">
    <property type="entry name" value="ARSENICAL RESISTANCE OPERON REPRESSOR ARSR-RELATED"/>
    <property type="match status" value="1"/>
</dbReference>
<dbReference type="GO" id="GO:0003677">
    <property type="term" value="F:DNA binding"/>
    <property type="evidence" value="ECO:0007669"/>
    <property type="project" value="UniProtKB-KW"/>
</dbReference>